<reference evidence="13" key="1">
    <citation type="submission" date="2025-08" db="UniProtKB">
        <authorList>
            <consortium name="Ensembl"/>
        </authorList>
    </citation>
    <scope>IDENTIFICATION</scope>
</reference>
<dbReference type="OMA" id="FANRRTM"/>
<dbReference type="GO" id="GO:0015459">
    <property type="term" value="F:potassium channel regulator activity"/>
    <property type="evidence" value="ECO:0007669"/>
    <property type="project" value="UniProtKB-KW"/>
</dbReference>
<dbReference type="InterPro" id="IPR034117">
    <property type="entry name" value="SCP_CRISP"/>
</dbReference>
<dbReference type="CDD" id="cd05383">
    <property type="entry name" value="CAP_CRISP"/>
    <property type="match status" value="1"/>
</dbReference>
<accession>A0A8D2J9S1</accession>
<evidence type="ECO:0000256" key="9">
    <source>
        <dbReference type="ARBA" id="ARBA00022831"/>
    </source>
</evidence>
<evidence type="ECO:0000256" key="1">
    <source>
        <dbReference type="ARBA" id="ARBA00003967"/>
    </source>
</evidence>
<dbReference type="SMART" id="SM00198">
    <property type="entry name" value="SCP"/>
    <property type="match status" value="1"/>
</dbReference>
<evidence type="ECO:0000256" key="4">
    <source>
        <dbReference type="ARBA" id="ARBA00022525"/>
    </source>
</evidence>
<keyword evidence="5" id="KW-0800">Toxin</keyword>
<keyword evidence="10" id="KW-0872">Ion channel impairing toxin</keyword>
<dbReference type="AlphaFoldDB" id="A0A8D2J9S1"/>
<reference evidence="13" key="2">
    <citation type="submission" date="2025-09" db="UniProtKB">
        <authorList>
            <consortium name="Ensembl"/>
        </authorList>
    </citation>
    <scope>IDENTIFICATION</scope>
</reference>
<sequence>FFFFPEILILIATDTPFRPPSSNFRGVQQQIVDKHNDLRRGVTPPASNMLKMEWNTIAAENAKNWAKQCTLSHSPRMKRVVKGIVCGENLFMSTVATPWPAVIQSWYNEEKYFKHGVGPVPQDAETGHYTQIVWYKSYQVGCYGTYCPSAGFSYYYVCHYCPGCSCTPGLNGQLCLSAVPWFHSQPCSGSCLSRPQPDNRTFK</sequence>
<evidence type="ECO:0000256" key="8">
    <source>
        <dbReference type="ARBA" id="ARBA00022773"/>
    </source>
</evidence>
<keyword evidence="4" id="KW-0964">Secreted</keyword>
<dbReference type="InterPro" id="IPR014044">
    <property type="entry name" value="CAP_dom"/>
</dbReference>
<protein>
    <recommendedName>
        <fullName evidence="12">SCP domain-containing protein</fullName>
    </recommendedName>
</protein>
<comment type="subcellular location">
    <subcellularLocation>
        <location evidence="2">Secreted</location>
    </subcellularLocation>
</comment>
<comment type="similarity">
    <text evidence="3">Belongs to the CRISP family.</text>
</comment>
<dbReference type="PANTHER" id="PTHR10334">
    <property type="entry name" value="CYSTEINE-RICH SECRETORY PROTEIN-RELATED"/>
    <property type="match status" value="1"/>
</dbReference>
<keyword evidence="6" id="KW-0528">Neurotoxin</keyword>
<dbReference type="InterPro" id="IPR018244">
    <property type="entry name" value="Allrgn_V5/Tpx1_CS"/>
</dbReference>
<evidence type="ECO:0000256" key="6">
    <source>
        <dbReference type="ARBA" id="ARBA00022699"/>
    </source>
</evidence>
<dbReference type="PROSITE" id="PS01009">
    <property type="entry name" value="CRISP_1"/>
    <property type="match status" value="1"/>
</dbReference>
<dbReference type="Pfam" id="PF00188">
    <property type="entry name" value="CAP"/>
    <property type="match status" value="1"/>
</dbReference>
<evidence type="ECO:0000256" key="7">
    <source>
        <dbReference type="ARBA" id="ARBA00022729"/>
    </source>
</evidence>
<dbReference type="GO" id="GO:0090729">
    <property type="term" value="F:toxin activity"/>
    <property type="evidence" value="ECO:0007669"/>
    <property type="project" value="UniProtKB-KW"/>
</dbReference>
<keyword evidence="11" id="KW-1015">Disulfide bond</keyword>
<dbReference type="GO" id="GO:0005576">
    <property type="term" value="C:extracellular region"/>
    <property type="evidence" value="ECO:0007669"/>
    <property type="project" value="UniProtKB-SubCell"/>
</dbReference>
<dbReference type="InterPro" id="IPR001283">
    <property type="entry name" value="CRISP-related"/>
</dbReference>
<comment type="function">
    <text evidence="1">Blocks ryanodine receptors, and potassium channels.</text>
</comment>
<organism evidence="13 14">
    <name type="scientific">Varanus komodoensis</name>
    <name type="common">Komodo dragon</name>
    <dbReference type="NCBI Taxonomy" id="61221"/>
    <lineage>
        <taxon>Eukaryota</taxon>
        <taxon>Metazoa</taxon>
        <taxon>Chordata</taxon>
        <taxon>Craniata</taxon>
        <taxon>Vertebrata</taxon>
        <taxon>Euteleostomi</taxon>
        <taxon>Lepidosauria</taxon>
        <taxon>Squamata</taxon>
        <taxon>Bifurcata</taxon>
        <taxon>Unidentata</taxon>
        <taxon>Episquamata</taxon>
        <taxon>Toxicofera</taxon>
        <taxon>Anguimorpha</taxon>
        <taxon>Paleoanguimorpha</taxon>
        <taxon>Varanoidea</taxon>
        <taxon>Varanidae</taxon>
        <taxon>Varanus</taxon>
    </lineage>
</organism>
<dbReference type="PRINTS" id="PR00837">
    <property type="entry name" value="V5TPXLIKE"/>
</dbReference>
<keyword evidence="14" id="KW-1185">Reference proteome</keyword>
<feature type="domain" description="SCP" evidence="12">
    <location>
        <begin position="26"/>
        <end position="168"/>
    </location>
</feature>
<proteinExistence type="inferred from homology"/>
<evidence type="ECO:0000256" key="2">
    <source>
        <dbReference type="ARBA" id="ARBA00004613"/>
    </source>
</evidence>
<dbReference type="Gene3D" id="3.40.33.10">
    <property type="entry name" value="CAP"/>
    <property type="match status" value="1"/>
</dbReference>
<dbReference type="GO" id="GO:0005246">
    <property type="term" value="F:calcium channel regulator activity"/>
    <property type="evidence" value="ECO:0007669"/>
    <property type="project" value="UniProtKB-KW"/>
</dbReference>
<evidence type="ECO:0000256" key="11">
    <source>
        <dbReference type="ARBA" id="ARBA00023157"/>
    </source>
</evidence>
<keyword evidence="8" id="KW-0632">Potassium channel impairing toxin</keyword>
<dbReference type="FunFam" id="3.40.33.10:FF:000005">
    <property type="entry name" value="Cysteine-rich secretory protein 2"/>
    <property type="match status" value="1"/>
</dbReference>
<dbReference type="InterPro" id="IPR035940">
    <property type="entry name" value="CAP_sf"/>
</dbReference>
<keyword evidence="9" id="KW-0108">Calcium channel impairing toxin</keyword>
<evidence type="ECO:0000313" key="13">
    <source>
        <dbReference type="Ensembl" id="ENSVKKP00000011454.1"/>
    </source>
</evidence>
<dbReference type="Proteomes" id="UP000694545">
    <property type="component" value="Unplaced"/>
</dbReference>
<evidence type="ECO:0000259" key="12">
    <source>
        <dbReference type="SMART" id="SM00198"/>
    </source>
</evidence>
<evidence type="ECO:0000313" key="14">
    <source>
        <dbReference type="Proteomes" id="UP000694545"/>
    </source>
</evidence>
<evidence type="ECO:0000256" key="3">
    <source>
        <dbReference type="ARBA" id="ARBA00009923"/>
    </source>
</evidence>
<dbReference type="SUPFAM" id="SSF55797">
    <property type="entry name" value="PR-1-like"/>
    <property type="match status" value="1"/>
</dbReference>
<name>A0A8D2J9S1_VARKO</name>
<dbReference type="Ensembl" id="ENSVKKT00000011726.1">
    <property type="protein sequence ID" value="ENSVKKP00000011454.1"/>
    <property type="gene ID" value="ENSVKKG00000007985.1"/>
</dbReference>
<keyword evidence="7" id="KW-0732">Signal</keyword>
<evidence type="ECO:0000256" key="5">
    <source>
        <dbReference type="ARBA" id="ARBA00022656"/>
    </source>
</evidence>
<evidence type="ECO:0000256" key="10">
    <source>
        <dbReference type="ARBA" id="ARBA00022872"/>
    </source>
</evidence>